<name>W9RIA1_9ROSA</name>
<evidence type="ECO:0000256" key="4">
    <source>
        <dbReference type="ARBA" id="ARBA00023125"/>
    </source>
</evidence>
<dbReference type="FunFam" id="1.10.10.60:FF:000269">
    <property type="entry name" value="Transcription factor MYB46"/>
    <property type="match status" value="1"/>
</dbReference>
<dbReference type="Proteomes" id="UP000030645">
    <property type="component" value="Unassembled WGS sequence"/>
</dbReference>
<dbReference type="GO" id="GO:2000652">
    <property type="term" value="P:regulation of secondary cell wall biogenesis"/>
    <property type="evidence" value="ECO:0007669"/>
    <property type="project" value="UniProtKB-ARBA"/>
</dbReference>
<keyword evidence="12" id="KW-1185">Reference proteome</keyword>
<keyword evidence="3" id="KW-0805">Transcription regulation</keyword>
<reference evidence="12" key="1">
    <citation type="submission" date="2013-01" db="EMBL/GenBank/DDBJ databases">
        <title>Draft Genome Sequence of a Mulberry Tree, Morus notabilis C.K. Schneid.</title>
        <authorList>
            <person name="He N."/>
            <person name="Zhao S."/>
        </authorList>
    </citation>
    <scope>NUCLEOTIDE SEQUENCE</scope>
</reference>
<evidence type="ECO:0000256" key="2">
    <source>
        <dbReference type="ARBA" id="ARBA00022737"/>
    </source>
</evidence>
<dbReference type="FunFam" id="1.10.10.60:FF:000077">
    <property type="entry name" value="MYB transcription factor"/>
    <property type="match status" value="1"/>
</dbReference>
<evidence type="ECO:0000256" key="5">
    <source>
        <dbReference type="ARBA" id="ARBA00023159"/>
    </source>
</evidence>
<dbReference type="GO" id="GO:0045893">
    <property type="term" value="P:positive regulation of DNA-templated transcription"/>
    <property type="evidence" value="ECO:0007669"/>
    <property type="project" value="UniProtKB-ARBA"/>
</dbReference>
<accession>W9RIA1</accession>
<dbReference type="EMBL" id="KE345064">
    <property type="protein sequence ID" value="EXB93301.1"/>
    <property type="molecule type" value="Genomic_DNA"/>
</dbReference>
<dbReference type="PANTHER" id="PTHR47997">
    <property type="entry name" value="MYB DOMAIN PROTEIN 55"/>
    <property type="match status" value="1"/>
</dbReference>
<dbReference type="OrthoDB" id="2143914at2759"/>
<comment type="subcellular location">
    <subcellularLocation>
        <location evidence="1">Nucleus</location>
    </subcellularLocation>
</comment>
<feature type="compositionally biased region" description="Polar residues" evidence="8">
    <location>
        <begin position="11"/>
        <end position="20"/>
    </location>
</feature>
<gene>
    <name evidence="11" type="ORF">L484_015289</name>
</gene>
<feature type="domain" description="HTH myb-type" evidence="10">
    <location>
        <begin position="22"/>
        <end position="72"/>
    </location>
</feature>
<dbReference type="InterPro" id="IPR017930">
    <property type="entry name" value="Myb_dom"/>
</dbReference>
<proteinExistence type="predicted"/>
<evidence type="ECO:0000259" key="9">
    <source>
        <dbReference type="PROSITE" id="PS50090"/>
    </source>
</evidence>
<dbReference type="PANTHER" id="PTHR47997:SF44">
    <property type="entry name" value="TRANSCRIPTION FACTOR MYB46"/>
    <property type="match status" value="1"/>
</dbReference>
<evidence type="ECO:0000259" key="10">
    <source>
        <dbReference type="PROSITE" id="PS51294"/>
    </source>
</evidence>
<evidence type="ECO:0000256" key="7">
    <source>
        <dbReference type="ARBA" id="ARBA00023242"/>
    </source>
</evidence>
<protein>
    <submittedName>
        <fullName evidence="11">Transcription factor</fullName>
    </submittedName>
</protein>
<dbReference type="AlphaFoldDB" id="W9RIA1"/>
<evidence type="ECO:0000256" key="8">
    <source>
        <dbReference type="SAM" id="MobiDB-lite"/>
    </source>
</evidence>
<dbReference type="InterPro" id="IPR009057">
    <property type="entry name" value="Homeodomain-like_sf"/>
</dbReference>
<keyword evidence="6" id="KW-0804">Transcription</keyword>
<evidence type="ECO:0000313" key="11">
    <source>
        <dbReference type="EMBL" id="EXB93301.1"/>
    </source>
</evidence>
<dbReference type="SUPFAM" id="SSF46689">
    <property type="entry name" value="Homeodomain-like"/>
    <property type="match status" value="1"/>
</dbReference>
<keyword evidence="5" id="KW-0010">Activator</keyword>
<evidence type="ECO:0000313" key="12">
    <source>
        <dbReference type="Proteomes" id="UP000030645"/>
    </source>
</evidence>
<dbReference type="Gene3D" id="1.10.10.60">
    <property type="entry name" value="Homeodomain-like"/>
    <property type="match status" value="2"/>
</dbReference>
<dbReference type="Pfam" id="PF00249">
    <property type="entry name" value="Myb_DNA-binding"/>
    <property type="match status" value="2"/>
</dbReference>
<dbReference type="CDD" id="cd00167">
    <property type="entry name" value="SANT"/>
    <property type="match status" value="2"/>
</dbReference>
<organism evidence="11 12">
    <name type="scientific">Morus notabilis</name>
    <dbReference type="NCBI Taxonomy" id="981085"/>
    <lineage>
        <taxon>Eukaryota</taxon>
        <taxon>Viridiplantae</taxon>
        <taxon>Streptophyta</taxon>
        <taxon>Embryophyta</taxon>
        <taxon>Tracheophyta</taxon>
        <taxon>Spermatophyta</taxon>
        <taxon>Magnoliopsida</taxon>
        <taxon>eudicotyledons</taxon>
        <taxon>Gunneridae</taxon>
        <taxon>Pentapetalae</taxon>
        <taxon>rosids</taxon>
        <taxon>fabids</taxon>
        <taxon>Rosales</taxon>
        <taxon>Moraceae</taxon>
        <taxon>Moreae</taxon>
        <taxon>Morus</taxon>
    </lineage>
</organism>
<dbReference type="KEGG" id="mnt:21398392"/>
<feature type="domain" description="Myb-like" evidence="9">
    <location>
        <begin position="20"/>
        <end position="72"/>
    </location>
</feature>
<feature type="region of interest" description="Disordered" evidence="8">
    <location>
        <begin position="1"/>
        <end position="21"/>
    </location>
</feature>
<keyword evidence="7" id="KW-0539">Nucleus</keyword>
<dbReference type="InterPro" id="IPR001005">
    <property type="entry name" value="SANT/Myb"/>
</dbReference>
<dbReference type="PROSITE" id="PS51294">
    <property type="entry name" value="HTH_MYB"/>
    <property type="match status" value="2"/>
</dbReference>
<dbReference type="eggNOG" id="KOG0048">
    <property type="taxonomic scope" value="Eukaryota"/>
</dbReference>
<sequence>MRKPDQGGSTGKDNNNSNVVNKLRKGLWSPEEDDKLMNYMLNNGQGCWSDVARNAGLQRCGKSCRLRWINYLRPDLKRGAFSPQEEELIIHLHSLLGNRWSQIAARLPGRTDNEIKNFWNSTVKKRLKNLSTSSTPSPNTSDSSFELKDSMEAARGHNIIPCRQLENNANMFSSTYNLQDSSPTSIQSSAINSHMIRPLPMLDLDHDHHHGGLINNMFGPNGYNNINPSSSCMAVHEIGINGSGDDHDNHGLFFGESGVFGSANIGSEAEIFVPPLESISTTEESYTDHHHHQRIIYDDHHRNSSYNNMVNNINSNIVNCNNNINIKAENQSGVENYFQAELTVGEWDLEDLMKDVSSFPFLDFQIE</sequence>
<dbReference type="GO" id="GO:0003690">
    <property type="term" value="F:double-stranded DNA binding"/>
    <property type="evidence" value="ECO:0007669"/>
    <property type="project" value="UniProtKB-ARBA"/>
</dbReference>
<keyword evidence="2" id="KW-0677">Repeat</keyword>
<evidence type="ECO:0000256" key="3">
    <source>
        <dbReference type="ARBA" id="ARBA00023015"/>
    </source>
</evidence>
<dbReference type="GO" id="GO:0043565">
    <property type="term" value="F:sequence-specific DNA binding"/>
    <property type="evidence" value="ECO:0007669"/>
    <property type="project" value="UniProtKB-ARBA"/>
</dbReference>
<keyword evidence="4" id="KW-0238">DNA-binding</keyword>
<dbReference type="GO" id="GO:0005634">
    <property type="term" value="C:nucleus"/>
    <property type="evidence" value="ECO:0007669"/>
    <property type="project" value="UniProtKB-SubCell"/>
</dbReference>
<feature type="domain" description="Myb-like" evidence="9">
    <location>
        <begin position="73"/>
        <end position="123"/>
    </location>
</feature>
<feature type="domain" description="HTH myb-type" evidence="10">
    <location>
        <begin position="73"/>
        <end position="127"/>
    </location>
</feature>
<evidence type="ECO:0000256" key="1">
    <source>
        <dbReference type="ARBA" id="ARBA00004123"/>
    </source>
</evidence>
<dbReference type="PROSITE" id="PS50090">
    <property type="entry name" value="MYB_LIKE"/>
    <property type="match status" value="2"/>
</dbReference>
<dbReference type="InterPro" id="IPR051953">
    <property type="entry name" value="Plant_SW-associated_TFs"/>
</dbReference>
<dbReference type="SMART" id="SM00717">
    <property type="entry name" value="SANT"/>
    <property type="match status" value="2"/>
</dbReference>
<evidence type="ECO:0000256" key="6">
    <source>
        <dbReference type="ARBA" id="ARBA00023163"/>
    </source>
</evidence>